<dbReference type="STRING" id="56857.A0A200QTS7"/>
<feature type="chain" id="PRO_5011828759" description="Dirigent protein" evidence="4">
    <location>
        <begin position="29"/>
        <end position="205"/>
    </location>
</feature>
<keyword evidence="4" id="KW-0732">Signal</keyword>
<dbReference type="Gene3D" id="2.40.480.10">
    <property type="entry name" value="Allene oxide cyclase-like"/>
    <property type="match status" value="1"/>
</dbReference>
<dbReference type="OrthoDB" id="1928589at2759"/>
<dbReference type="InParanoid" id="A0A200QTS7"/>
<reference evidence="5 6" key="1">
    <citation type="journal article" date="2017" name="Mol. Plant">
        <title>The Genome of Medicinal Plant Macleaya cordata Provides New Insights into Benzylisoquinoline Alkaloids Metabolism.</title>
        <authorList>
            <person name="Liu X."/>
            <person name="Liu Y."/>
            <person name="Huang P."/>
            <person name="Ma Y."/>
            <person name="Qing Z."/>
            <person name="Tang Q."/>
            <person name="Cao H."/>
            <person name="Cheng P."/>
            <person name="Zheng Y."/>
            <person name="Yuan Z."/>
            <person name="Zhou Y."/>
            <person name="Liu J."/>
            <person name="Tang Z."/>
            <person name="Zhuo Y."/>
            <person name="Zhang Y."/>
            <person name="Yu L."/>
            <person name="Huang J."/>
            <person name="Yang P."/>
            <person name="Peng Q."/>
            <person name="Zhang J."/>
            <person name="Jiang W."/>
            <person name="Zhang Z."/>
            <person name="Lin K."/>
            <person name="Ro D.K."/>
            <person name="Chen X."/>
            <person name="Xiong X."/>
            <person name="Shang Y."/>
            <person name="Huang S."/>
            <person name="Zeng J."/>
        </authorList>
    </citation>
    <scope>NUCLEOTIDE SEQUENCE [LARGE SCALE GENOMIC DNA]</scope>
    <source>
        <strain evidence="6">cv. BLH2017</strain>
        <tissue evidence="5">Root</tissue>
    </source>
</reference>
<gene>
    <name evidence="5" type="ORF">BVC80_8833g11</name>
</gene>
<evidence type="ECO:0000313" key="6">
    <source>
        <dbReference type="Proteomes" id="UP000195402"/>
    </source>
</evidence>
<proteinExistence type="inferred from homology"/>
<dbReference type="InterPro" id="IPR004265">
    <property type="entry name" value="Dirigent"/>
</dbReference>
<accession>A0A200QTS7</accession>
<dbReference type="AlphaFoldDB" id="A0A200QTS7"/>
<dbReference type="FunCoup" id="A0A200QTS7">
    <property type="interactions" value="218"/>
</dbReference>
<dbReference type="InterPro" id="IPR044859">
    <property type="entry name" value="Allene_oxi_cyc_Dirigent"/>
</dbReference>
<feature type="signal peptide" evidence="4">
    <location>
        <begin position="1"/>
        <end position="28"/>
    </location>
</feature>
<comment type="similarity">
    <text evidence="1 4">Belongs to the plant dirigent protein family.</text>
</comment>
<sequence>MGVVSLDVLRQMSLMATVLVMTATKVVAWCENKPYDMAGKETVTQIHFYFHDIVGAKNATGVRVAEAPSTNQSATSFGALVIVDDALTEGPELTSKLVGRAQGLYGYVSLEEPVLLMALSYYFIDENFNGSTLTTLTRNPFPDTYREFPIIGGTGLFRYARGVVEAKSHSFNATNGDGIVEYNVTVIHYCSPEMLKNNWGAHATT</sequence>
<comment type="function">
    <text evidence="4">Dirigent proteins impart stereoselectivity on the phenoxy radical-coupling reaction, yielding optically active lignans from two molecules of coniferyl alcohol in the biosynthesis of lignans, flavonolignans, and alkaloids and thus plays a central role in plant secondary metabolism.</text>
</comment>
<comment type="subcellular location">
    <subcellularLocation>
        <location evidence="4">Secreted</location>
        <location evidence="4">Extracellular space</location>
        <location evidence="4">Apoplast</location>
    </subcellularLocation>
</comment>
<dbReference type="GO" id="GO:0009699">
    <property type="term" value="P:phenylpropanoid biosynthetic process"/>
    <property type="evidence" value="ECO:0007669"/>
    <property type="project" value="UniProtKB-ARBA"/>
</dbReference>
<dbReference type="PANTHER" id="PTHR21495">
    <property type="entry name" value="NUCLEOPORIN-RELATED"/>
    <property type="match status" value="1"/>
</dbReference>
<organism evidence="5 6">
    <name type="scientific">Macleaya cordata</name>
    <name type="common">Five-seeded plume-poppy</name>
    <name type="synonym">Bocconia cordata</name>
    <dbReference type="NCBI Taxonomy" id="56857"/>
    <lineage>
        <taxon>Eukaryota</taxon>
        <taxon>Viridiplantae</taxon>
        <taxon>Streptophyta</taxon>
        <taxon>Embryophyta</taxon>
        <taxon>Tracheophyta</taxon>
        <taxon>Spermatophyta</taxon>
        <taxon>Magnoliopsida</taxon>
        <taxon>Ranunculales</taxon>
        <taxon>Papaveraceae</taxon>
        <taxon>Papaveroideae</taxon>
        <taxon>Macleaya</taxon>
    </lineage>
</organism>
<evidence type="ECO:0000313" key="5">
    <source>
        <dbReference type="EMBL" id="OVA13867.1"/>
    </source>
</evidence>
<name>A0A200QTS7_MACCD</name>
<evidence type="ECO:0000256" key="4">
    <source>
        <dbReference type="RuleBase" id="RU363099"/>
    </source>
</evidence>
<dbReference type="GO" id="GO:0048046">
    <property type="term" value="C:apoplast"/>
    <property type="evidence" value="ECO:0007669"/>
    <property type="project" value="UniProtKB-SubCell"/>
</dbReference>
<dbReference type="EMBL" id="MVGT01001080">
    <property type="protein sequence ID" value="OVA13867.1"/>
    <property type="molecule type" value="Genomic_DNA"/>
</dbReference>
<dbReference type="Pfam" id="PF03018">
    <property type="entry name" value="Dirigent"/>
    <property type="match status" value="1"/>
</dbReference>
<comment type="subunit">
    <text evidence="2 4">Homodimer.</text>
</comment>
<dbReference type="Proteomes" id="UP000195402">
    <property type="component" value="Unassembled WGS sequence"/>
</dbReference>
<keyword evidence="6" id="KW-1185">Reference proteome</keyword>
<comment type="caution">
    <text evidence="5">The sequence shown here is derived from an EMBL/GenBank/DDBJ whole genome shotgun (WGS) entry which is preliminary data.</text>
</comment>
<keyword evidence="4" id="KW-0052">Apoplast</keyword>
<evidence type="ECO:0000256" key="3">
    <source>
        <dbReference type="ARBA" id="ARBA00022525"/>
    </source>
</evidence>
<keyword evidence="3 4" id="KW-0964">Secreted</keyword>
<dbReference type="OMA" id="VAWCENK"/>
<evidence type="ECO:0000256" key="2">
    <source>
        <dbReference type="ARBA" id="ARBA00011738"/>
    </source>
</evidence>
<evidence type="ECO:0000256" key="1">
    <source>
        <dbReference type="ARBA" id="ARBA00010746"/>
    </source>
</evidence>
<protein>
    <recommendedName>
        <fullName evidence="4">Dirigent protein</fullName>
    </recommendedName>
</protein>